<name>A0A2I0W958_9ASPA</name>
<gene>
    <name evidence="1" type="ORF">MA16_Dca006792</name>
</gene>
<organism evidence="1 2">
    <name type="scientific">Dendrobium catenatum</name>
    <dbReference type="NCBI Taxonomy" id="906689"/>
    <lineage>
        <taxon>Eukaryota</taxon>
        <taxon>Viridiplantae</taxon>
        <taxon>Streptophyta</taxon>
        <taxon>Embryophyta</taxon>
        <taxon>Tracheophyta</taxon>
        <taxon>Spermatophyta</taxon>
        <taxon>Magnoliopsida</taxon>
        <taxon>Liliopsida</taxon>
        <taxon>Asparagales</taxon>
        <taxon>Orchidaceae</taxon>
        <taxon>Epidendroideae</taxon>
        <taxon>Malaxideae</taxon>
        <taxon>Dendrobiinae</taxon>
        <taxon>Dendrobium</taxon>
    </lineage>
</organism>
<evidence type="ECO:0000313" key="1">
    <source>
        <dbReference type="EMBL" id="PKU72199.1"/>
    </source>
</evidence>
<dbReference type="EMBL" id="KZ502843">
    <property type="protein sequence ID" value="PKU72199.1"/>
    <property type="molecule type" value="Genomic_DNA"/>
</dbReference>
<reference evidence="1 2" key="2">
    <citation type="journal article" date="2017" name="Nature">
        <title>The Apostasia genome and the evolution of orchids.</title>
        <authorList>
            <person name="Zhang G.Q."/>
            <person name="Liu K.W."/>
            <person name="Li Z."/>
            <person name="Lohaus R."/>
            <person name="Hsiao Y.Y."/>
            <person name="Niu S.C."/>
            <person name="Wang J.Y."/>
            <person name="Lin Y.C."/>
            <person name="Xu Q."/>
            <person name="Chen L.J."/>
            <person name="Yoshida K."/>
            <person name="Fujiwara S."/>
            <person name="Wang Z.W."/>
            <person name="Zhang Y.Q."/>
            <person name="Mitsuda N."/>
            <person name="Wang M."/>
            <person name="Liu G.H."/>
            <person name="Pecoraro L."/>
            <person name="Huang H.X."/>
            <person name="Xiao X.J."/>
            <person name="Lin M."/>
            <person name="Wu X.Y."/>
            <person name="Wu W.L."/>
            <person name="Chen Y.Y."/>
            <person name="Chang S.B."/>
            <person name="Sakamoto S."/>
            <person name="Ohme-Takagi M."/>
            <person name="Yagi M."/>
            <person name="Zeng S.J."/>
            <person name="Shen C.Y."/>
            <person name="Yeh C.M."/>
            <person name="Luo Y.B."/>
            <person name="Tsai W.C."/>
            <person name="Van de Peer Y."/>
            <person name="Liu Z.J."/>
        </authorList>
    </citation>
    <scope>NUCLEOTIDE SEQUENCE [LARGE SCALE GENOMIC DNA]</scope>
    <source>
        <tissue evidence="1">The whole plant</tissue>
    </source>
</reference>
<protein>
    <submittedName>
        <fullName evidence="1">Uncharacterized protein</fullName>
    </submittedName>
</protein>
<dbReference type="AlphaFoldDB" id="A0A2I0W958"/>
<reference evidence="1 2" key="1">
    <citation type="journal article" date="2016" name="Sci. Rep.">
        <title>The Dendrobium catenatum Lindl. genome sequence provides insights into polysaccharide synthase, floral development and adaptive evolution.</title>
        <authorList>
            <person name="Zhang G.Q."/>
            <person name="Xu Q."/>
            <person name="Bian C."/>
            <person name="Tsai W.C."/>
            <person name="Yeh C.M."/>
            <person name="Liu K.W."/>
            <person name="Yoshida K."/>
            <person name="Zhang L.S."/>
            <person name="Chang S.B."/>
            <person name="Chen F."/>
            <person name="Shi Y."/>
            <person name="Su Y.Y."/>
            <person name="Zhang Y.Q."/>
            <person name="Chen L.J."/>
            <person name="Yin Y."/>
            <person name="Lin M."/>
            <person name="Huang H."/>
            <person name="Deng H."/>
            <person name="Wang Z.W."/>
            <person name="Zhu S.L."/>
            <person name="Zhao X."/>
            <person name="Deng C."/>
            <person name="Niu S.C."/>
            <person name="Huang J."/>
            <person name="Wang M."/>
            <person name="Liu G.H."/>
            <person name="Yang H.J."/>
            <person name="Xiao X.J."/>
            <person name="Hsiao Y.Y."/>
            <person name="Wu W.L."/>
            <person name="Chen Y.Y."/>
            <person name="Mitsuda N."/>
            <person name="Ohme-Takagi M."/>
            <person name="Luo Y.B."/>
            <person name="Van de Peer Y."/>
            <person name="Liu Z.J."/>
        </authorList>
    </citation>
    <scope>NUCLEOTIDE SEQUENCE [LARGE SCALE GENOMIC DNA]</scope>
    <source>
        <tissue evidence="1">The whole plant</tissue>
    </source>
</reference>
<keyword evidence="2" id="KW-1185">Reference proteome</keyword>
<dbReference type="Proteomes" id="UP000233837">
    <property type="component" value="Unassembled WGS sequence"/>
</dbReference>
<sequence length="83" mass="9783">MNDLQGRVNILRSPFFNLNLEIDHTVNNYVDQILFTLTSAIEKHQISRQWRVIQHPPTHPPPARFSLGYNIGDEDISRRFQRV</sequence>
<evidence type="ECO:0000313" key="2">
    <source>
        <dbReference type="Proteomes" id="UP000233837"/>
    </source>
</evidence>
<proteinExistence type="predicted"/>
<accession>A0A2I0W958</accession>